<dbReference type="Proteomes" id="UP000199699">
    <property type="component" value="Unassembled WGS sequence"/>
</dbReference>
<dbReference type="OrthoDB" id="9775082at2"/>
<dbReference type="InterPro" id="IPR006094">
    <property type="entry name" value="Oxid_FAD_bind_N"/>
</dbReference>
<gene>
    <name evidence="7" type="ORF">GA0070616_0535</name>
</gene>
<dbReference type="PROSITE" id="PS00862">
    <property type="entry name" value="OX2_COVAL_FAD"/>
    <property type="match status" value="1"/>
</dbReference>
<protein>
    <submittedName>
        <fullName evidence="7">FAD/FMN-containing dehydrogenase</fullName>
    </submittedName>
</protein>
<dbReference type="Gene3D" id="3.30.465.10">
    <property type="match status" value="1"/>
</dbReference>
<dbReference type="AlphaFoldDB" id="A0A1C6RCI0"/>
<dbReference type="InterPro" id="IPR006093">
    <property type="entry name" value="Oxy_OxRdtase_FAD_BS"/>
</dbReference>
<reference evidence="7 8" key="1">
    <citation type="submission" date="2016-06" db="EMBL/GenBank/DDBJ databases">
        <authorList>
            <person name="Kjaerup R.B."/>
            <person name="Dalgaard T.S."/>
            <person name="Juul-Madsen H.R."/>
        </authorList>
    </citation>
    <scope>NUCLEOTIDE SEQUENCE [LARGE SCALE GENOMIC DNA]</scope>
    <source>
        <strain evidence="7 8">DSM 43818</strain>
    </source>
</reference>
<keyword evidence="8" id="KW-1185">Reference proteome</keyword>
<keyword evidence="3" id="KW-0285">Flavoprotein</keyword>
<dbReference type="PROSITE" id="PS51387">
    <property type="entry name" value="FAD_PCMH"/>
    <property type="match status" value="1"/>
</dbReference>
<dbReference type="PANTHER" id="PTHR42973">
    <property type="entry name" value="BINDING OXIDOREDUCTASE, PUTATIVE (AFU_ORTHOLOGUE AFUA_1G17690)-RELATED"/>
    <property type="match status" value="1"/>
</dbReference>
<evidence type="ECO:0000256" key="4">
    <source>
        <dbReference type="ARBA" id="ARBA00022827"/>
    </source>
</evidence>
<dbReference type="Pfam" id="PF01565">
    <property type="entry name" value="FAD_binding_4"/>
    <property type="match status" value="1"/>
</dbReference>
<dbReference type="InterPro" id="IPR016169">
    <property type="entry name" value="FAD-bd_PCMH_sub2"/>
</dbReference>
<dbReference type="GO" id="GO:0016491">
    <property type="term" value="F:oxidoreductase activity"/>
    <property type="evidence" value="ECO:0007669"/>
    <property type="project" value="UniProtKB-KW"/>
</dbReference>
<evidence type="ECO:0000259" key="6">
    <source>
        <dbReference type="PROSITE" id="PS51387"/>
    </source>
</evidence>
<accession>A0A1C6RCI0</accession>
<dbReference type="InterPro" id="IPR016167">
    <property type="entry name" value="FAD-bd_PCMH_sub1"/>
</dbReference>
<dbReference type="EMBL" id="FMHT01000003">
    <property type="protein sequence ID" value="SCL14771.1"/>
    <property type="molecule type" value="Genomic_DNA"/>
</dbReference>
<organism evidence="7 8">
    <name type="scientific">Micromonospora nigra</name>
    <dbReference type="NCBI Taxonomy" id="145857"/>
    <lineage>
        <taxon>Bacteria</taxon>
        <taxon>Bacillati</taxon>
        <taxon>Actinomycetota</taxon>
        <taxon>Actinomycetes</taxon>
        <taxon>Micromonosporales</taxon>
        <taxon>Micromonosporaceae</taxon>
        <taxon>Micromonospora</taxon>
    </lineage>
</organism>
<evidence type="ECO:0000256" key="1">
    <source>
        <dbReference type="ARBA" id="ARBA00001974"/>
    </source>
</evidence>
<dbReference type="InterPro" id="IPR016166">
    <property type="entry name" value="FAD-bd_PCMH"/>
</dbReference>
<evidence type="ECO:0000256" key="5">
    <source>
        <dbReference type="ARBA" id="ARBA00023002"/>
    </source>
</evidence>
<keyword evidence="4" id="KW-0274">FAD</keyword>
<evidence type="ECO:0000256" key="3">
    <source>
        <dbReference type="ARBA" id="ARBA00022630"/>
    </source>
</evidence>
<dbReference type="PANTHER" id="PTHR42973:SF39">
    <property type="entry name" value="FAD-BINDING PCMH-TYPE DOMAIN-CONTAINING PROTEIN"/>
    <property type="match status" value="1"/>
</dbReference>
<dbReference type="Gene3D" id="3.40.462.20">
    <property type="match status" value="1"/>
</dbReference>
<dbReference type="InterPro" id="IPR050416">
    <property type="entry name" value="FAD-linked_Oxidoreductase"/>
</dbReference>
<keyword evidence="5" id="KW-0560">Oxidoreductase</keyword>
<dbReference type="RefSeq" id="WP_091075614.1">
    <property type="nucleotide sequence ID" value="NZ_FMHT01000003.1"/>
</dbReference>
<dbReference type="Gene3D" id="3.30.43.10">
    <property type="entry name" value="Uridine Diphospho-n-acetylenolpyruvylglucosamine Reductase, domain 2"/>
    <property type="match status" value="1"/>
</dbReference>
<feature type="domain" description="FAD-binding PCMH-type" evidence="6">
    <location>
        <begin position="39"/>
        <end position="207"/>
    </location>
</feature>
<proteinExistence type="inferred from homology"/>
<dbReference type="InterPro" id="IPR036318">
    <property type="entry name" value="FAD-bd_PCMH-like_sf"/>
</dbReference>
<evidence type="ECO:0000313" key="8">
    <source>
        <dbReference type="Proteomes" id="UP000199699"/>
    </source>
</evidence>
<sequence>MVVAPAPLTRLADQLTGHLLTPSDPEYVSCRLPFLAVGDERLPQAVVRAAGTADISAALAFARTHGLDVALRSGGHSFADRSSTTGLLLDLGALRELRRDGDLVTAGPGLRMHELRRQLAVDDRTVSCGWCPDVGLGGAVLGGGYGSLSRLYGLGSDHLVAAEVVLADGRILWCDAEREPELFWTLRGAGGGLLGAVTSFVLRTRPAVPATFFECRWPVRHAADIIGTWLSWAPEAPDEINAEVGLIGPYDPAEEPWVAVFGVSVGAGTAFLDRFAPEPEQVAIRDLPASVAAAVSYPELPEDLEVTGPPWGTSPGRRLARSEFFDATLTPAVVAALIGHLTTGRVTGQARELEFIPWGGAYGRVAPQATAFVHRRARFILKHTGYTIRRSTPDVRQETQRWVDRSWAITHPLGSGRIYPNYPEPGRSPLDAAYHGGNVDRVRRAVARYDPDAVFTA</sequence>
<dbReference type="STRING" id="145857.GA0070616_0535"/>
<dbReference type="SUPFAM" id="SSF56176">
    <property type="entry name" value="FAD-binding/transporter-associated domain-like"/>
    <property type="match status" value="1"/>
</dbReference>
<comment type="cofactor">
    <cofactor evidence="1">
        <name>FAD</name>
        <dbReference type="ChEBI" id="CHEBI:57692"/>
    </cofactor>
</comment>
<comment type="similarity">
    <text evidence="2">Belongs to the oxygen-dependent FAD-linked oxidoreductase family.</text>
</comment>
<evidence type="ECO:0000256" key="2">
    <source>
        <dbReference type="ARBA" id="ARBA00005466"/>
    </source>
</evidence>
<dbReference type="GO" id="GO:0071949">
    <property type="term" value="F:FAD binding"/>
    <property type="evidence" value="ECO:0007669"/>
    <property type="project" value="InterPro"/>
</dbReference>
<name>A0A1C6RCI0_9ACTN</name>
<evidence type="ECO:0000313" key="7">
    <source>
        <dbReference type="EMBL" id="SCL14771.1"/>
    </source>
</evidence>